<evidence type="ECO:0000256" key="2">
    <source>
        <dbReference type="ARBA" id="ARBA00022729"/>
    </source>
</evidence>
<evidence type="ECO:0008006" key="9">
    <source>
        <dbReference type="Google" id="ProtNLM"/>
    </source>
</evidence>
<dbReference type="EMBL" id="WMCP01000007">
    <property type="protein sequence ID" value="MCF2301850.1"/>
    <property type="molecule type" value="Genomic_DNA"/>
</dbReference>
<keyword evidence="2 6" id="KW-0732">Signal</keyword>
<evidence type="ECO:0000256" key="1">
    <source>
        <dbReference type="ARBA" id="ARBA00004459"/>
    </source>
</evidence>
<organism evidence="7 8">
    <name type="scientific">Photobacterium phosphoreum</name>
    <dbReference type="NCBI Taxonomy" id="659"/>
    <lineage>
        <taxon>Bacteria</taxon>
        <taxon>Pseudomonadati</taxon>
        <taxon>Pseudomonadota</taxon>
        <taxon>Gammaproteobacteria</taxon>
        <taxon>Vibrionales</taxon>
        <taxon>Vibrionaceae</taxon>
        <taxon>Photobacterium</taxon>
    </lineage>
</organism>
<evidence type="ECO:0000313" key="7">
    <source>
        <dbReference type="EMBL" id="MCF2301850.1"/>
    </source>
</evidence>
<proteinExistence type="predicted"/>
<keyword evidence="5" id="KW-0449">Lipoprotein</keyword>
<dbReference type="PROSITE" id="PS51257">
    <property type="entry name" value="PROKAR_LIPOPROTEIN"/>
    <property type="match status" value="1"/>
</dbReference>
<dbReference type="Proteomes" id="UP000813876">
    <property type="component" value="Unassembled WGS sequence"/>
</dbReference>
<dbReference type="RefSeq" id="WP_107197155.1">
    <property type="nucleotide sequence ID" value="NZ_PYMV01000006.1"/>
</dbReference>
<keyword evidence="3" id="KW-0472">Membrane</keyword>
<accession>A0AAW4ZTY6</accession>
<dbReference type="GO" id="GO:0009279">
    <property type="term" value="C:cell outer membrane"/>
    <property type="evidence" value="ECO:0007669"/>
    <property type="project" value="UniProtKB-SubCell"/>
</dbReference>
<evidence type="ECO:0000256" key="4">
    <source>
        <dbReference type="ARBA" id="ARBA00023139"/>
    </source>
</evidence>
<gene>
    <name evidence="7" type="ORF">GLP33_08890</name>
</gene>
<dbReference type="AlphaFoldDB" id="A0AAW4ZTY6"/>
<evidence type="ECO:0000313" key="8">
    <source>
        <dbReference type="Proteomes" id="UP000813876"/>
    </source>
</evidence>
<feature type="chain" id="PRO_5043946969" description="Glycine zipper 2TM domain-containing protein" evidence="6">
    <location>
        <begin position="19"/>
        <end position="156"/>
    </location>
</feature>
<reference evidence="7" key="1">
    <citation type="submission" date="2019-11" db="EMBL/GenBank/DDBJ databases">
        <title>Comparative genomics of photobacteria reveal adaptation to distinct habitats.</title>
        <authorList>
            <person name="Fuertes-Perez S."/>
            <person name="Hilgarth M."/>
            <person name="Vogel R.F."/>
        </authorList>
    </citation>
    <scope>NUCLEOTIDE SEQUENCE</scope>
    <source>
        <strain evidence="7">TMW2.2145</strain>
    </source>
</reference>
<dbReference type="InterPro" id="IPR051407">
    <property type="entry name" value="Bact_OM_lipoprot/Surf_antigen"/>
</dbReference>
<keyword evidence="4" id="KW-0564">Palmitate</keyword>
<comment type="caution">
    <text evidence="7">The sequence shown here is derived from an EMBL/GenBank/DDBJ whole genome shotgun (WGS) entry which is preliminary data.</text>
</comment>
<name>A0AAW4ZTY6_PHOPO</name>
<evidence type="ECO:0000256" key="6">
    <source>
        <dbReference type="SAM" id="SignalP"/>
    </source>
</evidence>
<evidence type="ECO:0000256" key="5">
    <source>
        <dbReference type="ARBA" id="ARBA00023288"/>
    </source>
</evidence>
<evidence type="ECO:0000256" key="3">
    <source>
        <dbReference type="ARBA" id="ARBA00023136"/>
    </source>
</evidence>
<protein>
    <recommendedName>
        <fullName evidence="9">Glycine zipper 2TM domain-containing protein</fullName>
    </recommendedName>
</protein>
<dbReference type="PANTHER" id="PTHR35603:SF1">
    <property type="entry name" value="OUTER MEMBRANE LIPOPROTEIN SLYB"/>
    <property type="match status" value="1"/>
</dbReference>
<dbReference type="PANTHER" id="PTHR35603">
    <property type="match status" value="1"/>
</dbReference>
<feature type="signal peptide" evidence="6">
    <location>
        <begin position="1"/>
        <end position="18"/>
    </location>
</feature>
<comment type="subcellular location">
    <subcellularLocation>
        <location evidence="1">Cell outer membrane</location>
        <topology evidence="1">Lipid-anchor</topology>
    </subcellularLocation>
</comment>
<sequence length="156" mass="15588">MKTKLLAVVIIASTLGLAGCATNPYGNAYNVNDARQMQQVYYGTVIRTQAVTLNGNGNGIGTLAGGAIGGILGSGVGGGTGSEIASIGGALLGGYLGNAAGNQATKRNGVNLTIKMDSGRTVSIVQQVNPQVMFSTGERVQVNESADGTSRVTPAA</sequence>